<dbReference type="PANTHER" id="PTHR11757">
    <property type="entry name" value="PROTEASE FAMILY S9A OLIGOPEPTIDASE"/>
    <property type="match status" value="1"/>
</dbReference>
<dbReference type="EMBL" id="CP045851">
    <property type="protein sequence ID" value="QGG96911.1"/>
    <property type="molecule type" value="Genomic_DNA"/>
</dbReference>
<protein>
    <submittedName>
        <fullName evidence="7">Prolyl oligopeptidase family serine peptidase</fullName>
    </submittedName>
</protein>
<dbReference type="PRINTS" id="PR00862">
    <property type="entry name" value="PROLIGOPTASE"/>
</dbReference>
<dbReference type="AlphaFoldDB" id="A0A5Q2RQS3"/>
<comment type="similarity">
    <text evidence="1">Belongs to the peptidase S9A family.</text>
</comment>
<sequence length="696" mass="77284">MPTPPRPEPRPVERTHHGDTVVDPYSWLREKDDPAVVAHLEAENAHTEAATSHLSELREQLFEEIKGRVQETDLTVPVRSGPWWYFARTTEGSQYAVHCRVPARGERLTLDEAPPTIEPGITAPDEQVLLDENILAGTSDYFALGAFDVSPDHRLLAYSTDHDGSERYTLRIRDLEGGADLPDEIPEVTYGTAWSDDGSVLLYVKADAAQRPYQLWRHVLGSPVDDDVLVHQEDDEHFFLGLGRTKDDRYVVLHLGSKVTDEVWVLPGDDLTGEFAVVEPREHGVEYSVEHQGDRFVILTNADGAENFELRTAPDATPGRANWEVLIPHDPEVKLGGVDPYADHLVVHERRGGLRQIRVLRVSDGHEYRLEQPEEVSTVGGGGNAEYDTTVLRYGYTSMVTPSSVFDVDLVTGERVLRKQQPVLGGYDPDDYVTERLWATADDGTQVPISIVARRDRPRDVPGPALLYGYGSYEASMDPGFSSARLSLLDRGFAFAIAHIRGGGEMGRRWYLDGKELAKRNTFTDFVACARHLVDEGWTTPAQLGIRGGSAGGLLMGAVVNLAPDLFGAVIAEVPFVDALNTILDPSLPLTVTEWEEWGNPLESPEVYDYMKSYAPYENVEAVSHPAMLVTAGLNDPRVSYWEPAKWVARLRETTTGDRPILLKTEMGAGHQGPSGRYDAWRDEAFVLAFLIDQLT</sequence>
<dbReference type="Pfam" id="PF02897">
    <property type="entry name" value="Peptidase_S9_N"/>
    <property type="match status" value="1"/>
</dbReference>
<accession>A0A5Q2RQS3</accession>
<evidence type="ECO:0000256" key="3">
    <source>
        <dbReference type="ARBA" id="ARBA00022801"/>
    </source>
</evidence>
<dbReference type="InterPro" id="IPR051543">
    <property type="entry name" value="Serine_Peptidase_S9A"/>
</dbReference>
<dbReference type="GO" id="GO:0006508">
    <property type="term" value="P:proteolysis"/>
    <property type="evidence" value="ECO:0007669"/>
    <property type="project" value="UniProtKB-KW"/>
</dbReference>
<dbReference type="SUPFAM" id="SSF50993">
    <property type="entry name" value="Peptidase/esterase 'gauge' domain"/>
    <property type="match status" value="1"/>
</dbReference>
<reference evidence="7 8" key="1">
    <citation type="submission" date="2019-11" db="EMBL/GenBank/DDBJ databases">
        <authorList>
            <person name="He Y."/>
        </authorList>
    </citation>
    <scope>NUCLEOTIDE SEQUENCE [LARGE SCALE GENOMIC DNA]</scope>
    <source>
        <strain evidence="7 8">SCSIO 58843</strain>
    </source>
</reference>
<evidence type="ECO:0000256" key="2">
    <source>
        <dbReference type="ARBA" id="ARBA00022670"/>
    </source>
</evidence>
<dbReference type="InterPro" id="IPR023302">
    <property type="entry name" value="Pept_S9A_N"/>
</dbReference>
<dbReference type="InterPro" id="IPR001375">
    <property type="entry name" value="Peptidase_S9_cat"/>
</dbReference>
<dbReference type="InterPro" id="IPR029058">
    <property type="entry name" value="AB_hydrolase_fold"/>
</dbReference>
<dbReference type="InterPro" id="IPR002470">
    <property type="entry name" value="Peptidase_S9A"/>
</dbReference>
<dbReference type="Pfam" id="PF00326">
    <property type="entry name" value="Peptidase_S9"/>
    <property type="match status" value="1"/>
</dbReference>
<dbReference type="KEGG" id="atq:GH723_00615"/>
<keyword evidence="2" id="KW-0645">Protease</keyword>
<evidence type="ECO:0000259" key="5">
    <source>
        <dbReference type="Pfam" id="PF00326"/>
    </source>
</evidence>
<feature type="domain" description="Peptidase S9A N-terminal" evidence="6">
    <location>
        <begin position="7"/>
        <end position="421"/>
    </location>
</feature>
<dbReference type="GO" id="GO:0004252">
    <property type="term" value="F:serine-type endopeptidase activity"/>
    <property type="evidence" value="ECO:0007669"/>
    <property type="project" value="InterPro"/>
</dbReference>
<keyword evidence="4" id="KW-0720">Serine protease</keyword>
<gene>
    <name evidence="7" type="ORF">GH723_00615</name>
</gene>
<keyword evidence="3" id="KW-0378">Hydrolase</keyword>
<keyword evidence="8" id="KW-1185">Reference proteome</keyword>
<evidence type="ECO:0000256" key="1">
    <source>
        <dbReference type="ARBA" id="ARBA00005228"/>
    </source>
</evidence>
<name>A0A5Q2RQS3_9ACTN</name>
<evidence type="ECO:0000259" key="6">
    <source>
        <dbReference type="Pfam" id="PF02897"/>
    </source>
</evidence>
<evidence type="ECO:0000313" key="8">
    <source>
        <dbReference type="Proteomes" id="UP000334019"/>
    </source>
</evidence>
<proteinExistence type="inferred from homology"/>
<dbReference type="SUPFAM" id="SSF53474">
    <property type="entry name" value="alpha/beta-Hydrolases"/>
    <property type="match status" value="1"/>
</dbReference>
<dbReference type="Gene3D" id="3.40.50.1820">
    <property type="entry name" value="alpha/beta hydrolase"/>
    <property type="match status" value="1"/>
</dbReference>
<dbReference type="Gene3D" id="2.130.10.120">
    <property type="entry name" value="Prolyl oligopeptidase, N-terminal domain"/>
    <property type="match status" value="1"/>
</dbReference>
<evidence type="ECO:0000313" key="7">
    <source>
        <dbReference type="EMBL" id="QGG96911.1"/>
    </source>
</evidence>
<feature type="domain" description="Peptidase S9 prolyl oligopeptidase catalytic" evidence="5">
    <location>
        <begin position="481"/>
        <end position="695"/>
    </location>
</feature>
<dbReference type="Proteomes" id="UP000334019">
    <property type="component" value="Chromosome"/>
</dbReference>
<evidence type="ECO:0000256" key="4">
    <source>
        <dbReference type="ARBA" id="ARBA00022825"/>
    </source>
</evidence>
<organism evidence="7 8">
    <name type="scientific">Actinomarinicola tropica</name>
    <dbReference type="NCBI Taxonomy" id="2789776"/>
    <lineage>
        <taxon>Bacteria</taxon>
        <taxon>Bacillati</taxon>
        <taxon>Actinomycetota</taxon>
        <taxon>Acidimicrobiia</taxon>
        <taxon>Acidimicrobiales</taxon>
        <taxon>Iamiaceae</taxon>
        <taxon>Actinomarinicola</taxon>
    </lineage>
</organism>
<dbReference type="PANTHER" id="PTHR11757:SF19">
    <property type="entry name" value="PROLYL ENDOPEPTIDASE-LIKE"/>
    <property type="match status" value="1"/>
</dbReference>